<dbReference type="EMBL" id="QURL01000009">
    <property type="protein sequence ID" value="RFC62046.1"/>
    <property type="molecule type" value="Genomic_DNA"/>
</dbReference>
<dbReference type="HAMAP" id="MF_00658">
    <property type="entry name" value="23SrRNA_methyltr_H"/>
    <property type="match status" value="1"/>
</dbReference>
<comment type="caution">
    <text evidence="6">The sequence shown here is derived from an EMBL/GenBank/DDBJ whole genome shotgun (WGS) entry which is preliminary data.</text>
</comment>
<dbReference type="InterPro" id="IPR003742">
    <property type="entry name" value="RlmH-like"/>
</dbReference>
<comment type="subcellular location">
    <subcellularLocation>
        <location evidence="5">Cytoplasm</location>
    </subcellularLocation>
</comment>
<accession>A0A371WYN6</accession>
<protein>
    <recommendedName>
        <fullName evidence="5">Ribosomal RNA large subunit methyltransferase H</fullName>
        <ecNumber evidence="5">2.1.1.177</ecNumber>
    </recommendedName>
    <alternativeName>
        <fullName evidence="5">23S rRNA (pseudouridine1915-N3)-methyltransferase</fullName>
    </alternativeName>
    <alternativeName>
        <fullName evidence="5">23S rRNA m3Psi1915 methyltransferase</fullName>
    </alternativeName>
    <alternativeName>
        <fullName evidence="5">rRNA (pseudouridine-N3-)-methyltransferase RlmH</fullName>
    </alternativeName>
</protein>
<gene>
    <name evidence="5 6" type="primary">rlmH</name>
    <name evidence="6" type="ORF">DYI37_17500</name>
</gene>
<evidence type="ECO:0000256" key="3">
    <source>
        <dbReference type="ARBA" id="ARBA00022691"/>
    </source>
</evidence>
<comment type="catalytic activity">
    <reaction evidence="5">
        <text>pseudouridine(1915) in 23S rRNA + S-adenosyl-L-methionine = N(3)-methylpseudouridine(1915) in 23S rRNA + S-adenosyl-L-homocysteine + H(+)</text>
        <dbReference type="Rhea" id="RHEA:42752"/>
        <dbReference type="Rhea" id="RHEA-COMP:10221"/>
        <dbReference type="Rhea" id="RHEA-COMP:10222"/>
        <dbReference type="ChEBI" id="CHEBI:15378"/>
        <dbReference type="ChEBI" id="CHEBI:57856"/>
        <dbReference type="ChEBI" id="CHEBI:59789"/>
        <dbReference type="ChEBI" id="CHEBI:65314"/>
        <dbReference type="ChEBI" id="CHEBI:74486"/>
        <dbReference type="EC" id="2.1.1.177"/>
    </reaction>
</comment>
<dbReference type="GO" id="GO:0070038">
    <property type="term" value="F:rRNA (pseudouridine-N3-)-methyltransferase activity"/>
    <property type="evidence" value="ECO:0007669"/>
    <property type="project" value="UniProtKB-UniRule"/>
</dbReference>
<keyword evidence="3 5" id="KW-0949">S-adenosyl-L-methionine</keyword>
<dbReference type="PIRSF" id="PIRSF004505">
    <property type="entry name" value="MT_bac"/>
    <property type="match status" value="1"/>
</dbReference>
<feature type="binding site" evidence="5">
    <location>
        <position position="76"/>
    </location>
    <ligand>
        <name>S-adenosyl-L-methionine</name>
        <dbReference type="ChEBI" id="CHEBI:59789"/>
    </ligand>
</feature>
<evidence type="ECO:0000256" key="1">
    <source>
        <dbReference type="ARBA" id="ARBA00022603"/>
    </source>
</evidence>
<name>A0A371WYN6_9HYPH</name>
<reference evidence="6 7" key="1">
    <citation type="submission" date="2018-08" db="EMBL/GenBank/DDBJ databases">
        <title>Fulvimarina sp. 85, whole genome shotgun sequence.</title>
        <authorList>
            <person name="Tuo L."/>
        </authorList>
    </citation>
    <scope>NUCLEOTIDE SEQUENCE [LARGE SCALE GENOMIC DNA]</scope>
    <source>
        <strain evidence="6 7">85</strain>
    </source>
</reference>
<keyword evidence="7" id="KW-1185">Reference proteome</keyword>
<evidence type="ECO:0000313" key="6">
    <source>
        <dbReference type="EMBL" id="RFC62046.1"/>
    </source>
</evidence>
<dbReference type="RefSeq" id="WP_116684575.1">
    <property type="nucleotide sequence ID" value="NZ_QURL01000009.1"/>
</dbReference>
<evidence type="ECO:0000256" key="5">
    <source>
        <dbReference type="HAMAP-Rule" id="MF_00658"/>
    </source>
</evidence>
<dbReference type="PANTHER" id="PTHR33603:SF1">
    <property type="entry name" value="RIBOSOMAL RNA LARGE SUBUNIT METHYLTRANSFERASE H"/>
    <property type="match status" value="1"/>
</dbReference>
<dbReference type="AlphaFoldDB" id="A0A371WYN6"/>
<dbReference type="Proteomes" id="UP000264310">
    <property type="component" value="Unassembled WGS sequence"/>
</dbReference>
<dbReference type="CDD" id="cd18081">
    <property type="entry name" value="RlmH-like"/>
    <property type="match status" value="1"/>
</dbReference>
<organism evidence="6 7">
    <name type="scientific">Fulvimarina endophytica</name>
    <dbReference type="NCBI Taxonomy" id="2293836"/>
    <lineage>
        <taxon>Bacteria</taxon>
        <taxon>Pseudomonadati</taxon>
        <taxon>Pseudomonadota</taxon>
        <taxon>Alphaproteobacteria</taxon>
        <taxon>Hyphomicrobiales</taxon>
        <taxon>Aurantimonadaceae</taxon>
        <taxon>Fulvimarina</taxon>
    </lineage>
</organism>
<keyword evidence="2 5" id="KW-0808">Transferase</keyword>
<keyword evidence="5" id="KW-0698">rRNA processing</keyword>
<dbReference type="EC" id="2.1.1.177" evidence="5"/>
<evidence type="ECO:0000256" key="2">
    <source>
        <dbReference type="ARBA" id="ARBA00022679"/>
    </source>
</evidence>
<comment type="function">
    <text evidence="5">Specifically methylates the pseudouridine at position 1915 (m3Psi1915) in 23S rRNA.</text>
</comment>
<dbReference type="OrthoDB" id="9806643at2"/>
<dbReference type="Gene3D" id="3.40.1280.10">
    <property type="match status" value="1"/>
</dbReference>
<evidence type="ECO:0000313" key="7">
    <source>
        <dbReference type="Proteomes" id="UP000264310"/>
    </source>
</evidence>
<dbReference type="InterPro" id="IPR029026">
    <property type="entry name" value="tRNA_m1G_MTases_N"/>
</dbReference>
<sequence>MRLSIAAIGRMKRGPEQDLFERYVDRLKKAGPQVGLEWRGLSDYPEARDGEADLRKRDEAARLKGAIDPSAATILLDERGKTPTSPEFAALLGTWRDAGTRDCALLIGGPDGFDPEMRKSADYVLSLGRLTFPHQIARLLLAEQLYRAVTILSGHPYHRE</sequence>
<keyword evidence="5" id="KW-0963">Cytoplasm</keyword>
<dbReference type="Pfam" id="PF02590">
    <property type="entry name" value="SPOUT_MTase"/>
    <property type="match status" value="1"/>
</dbReference>
<dbReference type="NCBIfam" id="NF000989">
    <property type="entry name" value="PRK00103.2-3"/>
    <property type="match status" value="1"/>
</dbReference>
<comment type="subunit">
    <text evidence="5">Homodimer.</text>
</comment>
<feature type="binding site" evidence="5">
    <location>
        <position position="108"/>
    </location>
    <ligand>
        <name>S-adenosyl-L-methionine</name>
        <dbReference type="ChEBI" id="CHEBI:59789"/>
    </ligand>
</feature>
<dbReference type="PANTHER" id="PTHR33603">
    <property type="entry name" value="METHYLTRANSFERASE"/>
    <property type="match status" value="1"/>
</dbReference>
<proteinExistence type="inferred from homology"/>
<comment type="similarity">
    <text evidence="4 5">Belongs to the RNA methyltransferase RlmH family.</text>
</comment>
<keyword evidence="1 5" id="KW-0489">Methyltransferase</keyword>
<feature type="binding site" evidence="5">
    <location>
        <begin position="127"/>
        <end position="132"/>
    </location>
    <ligand>
        <name>S-adenosyl-L-methionine</name>
        <dbReference type="ChEBI" id="CHEBI:59789"/>
    </ligand>
</feature>
<dbReference type="InterPro" id="IPR029028">
    <property type="entry name" value="Alpha/beta_knot_MTases"/>
</dbReference>
<evidence type="ECO:0000256" key="4">
    <source>
        <dbReference type="ARBA" id="ARBA00038303"/>
    </source>
</evidence>
<dbReference type="GO" id="GO:0005737">
    <property type="term" value="C:cytoplasm"/>
    <property type="evidence" value="ECO:0007669"/>
    <property type="project" value="UniProtKB-SubCell"/>
</dbReference>
<dbReference type="SUPFAM" id="SSF75217">
    <property type="entry name" value="alpha/beta knot"/>
    <property type="match status" value="1"/>
</dbReference>